<feature type="transmembrane region" description="Helical" evidence="7">
    <location>
        <begin position="74"/>
        <end position="92"/>
    </location>
</feature>
<feature type="transmembrane region" description="Helical" evidence="7">
    <location>
        <begin position="335"/>
        <end position="355"/>
    </location>
</feature>
<evidence type="ECO:0000256" key="6">
    <source>
        <dbReference type="ARBA" id="ARBA00023136"/>
    </source>
</evidence>
<dbReference type="EMBL" id="JBHUOK010000030">
    <property type="protein sequence ID" value="MFD2790785.1"/>
    <property type="molecule type" value="Genomic_DNA"/>
</dbReference>
<keyword evidence="10" id="KW-1185">Reference proteome</keyword>
<keyword evidence="6 7" id="KW-0472">Membrane</keyword>
<accession>A0ABW5VHJ9</accession>
<gene>
    <name evidence="9" type="ORF">ACFS1K_13505</name>
</gene>
<keyword evidence="4 7" id="KW-0812">Transmembrane</keyword>
<evidence type="ECO:0000256" key="3">
    <source>
        <dbReference type="ARBA" id="ARBA00022475"/>
    </source>
</evidence>
<feature type="transmembrane region" description="Helical" evidence="7">
    <location>
        <begin position="46"/>
        <end position="65"/>
    </location>
</feature>
<feature type="transmembrane region" description="Helical" evidence="7">
    <location>
        <begin position="375"/>
        <end position="393"/>
    </location>
</feature>
<feature type="transmembrane region" description="Helical" evidence="7">
    <location>
        <begin position="98"/>
        <end position="121"/>
    </location>
</feature>
<keyword evidence="2" id="KW-0813">Transport</keyword>
<evidence type="ECO:0000313" key="9">
    <source>
        <dbReference type="EMBL" id="MFD2790785.1"/>
    </source>
</evidence>
<name>A0ABW5VHJ9_9FLAO</name>
<dbReference type="PANTHER" id="PTHR23522">
    <property type="entry name" value="BLL5896 PROTEIN"/>
    <property type="match status" value="1"/>
</dbReference>
<reference evidence="10" key="1">
    <citation type="journal article" date="2019" name="Int. J. Syst. Evol. Microbiol.">
        <title>The Global Catalogue of Microorganisms (GCM) 10K type strain sequencing project: providing services to taxonomists for standard genome sequencing and annotation.</title>
        <authorList>
            <consortium name="The Broad Institute Genomics Platform"/>
            <consortium name="The Broad Institute Genome Sequencing Center for Infectious Disease"/>
            <person name="Wu L."/>
            <person name="Ma J."/>
        </authorList>
    </citation>
    <scope>NUCLEOTIDE SEQUENCE [LARGE SCALE GENOMIC DNA]</scope>
    <source>
        <strain evidence="10">KCTC 52924</strain>
    </source>
</reference>
<keyword evidence="5 7" id="KW-1133">Transmembrane helix</keyword>
<evidence type="ECO:0000256" key="4">
    <source>
        <dbReference type="ARBA" id="ARBA00022692"/>
    </source>
</evidence>
<comment type="subcellular location">
    <subcellularLocation>
        <location evidence="1">Cell membrane</location>
        <topology evidence="1">Multi-pass membrane protein</topology>
    </subcellularLocation>
</comment>
<feature type="transmembrane region" description="Helical" evidence="7">
    <location>
        <begin position="271"/>
        <end position="289"/>
    </location>
</feature>
<feature type="transmembrane region" description="Helical" evidence="7">
    <location>
        <begin position="159"/>
        <end position="178"/>
    </location>
</feature>
<dbReference type="PROSITE" id="PS50850">
    <property type="entry name" value="MFS"/>
    <property type="match status" value="1"/>
</dbReference>
<feature type="domain" description="Major facilitator superfamily (MFS) profile" evidence="8">
    <location>
        <begin position="160"/>
        <end position="414"/>
    </location>
</feature>
<sequence>MMQKSVRLKLSFLMFMEYFIWGAWYVTMGTYLFANLDASAVQVGSSYANLAIAAIISPFFVGLIADRYFEAQKIIGVLHIAGAIVLYYVSTVTDFNEFWWLILLYTILYMPTMALANSISFHQIKDGGKEFPMIRVFGTLGWIAAGLLIGFTGLESSVLTFQIAAIGSLILGVFSFLLPRTPVKEKVNTSLSSILGLDALVLFKSRSFVVFFLASIAVCIPLSFYYSFANPFLNDIGMENSAAKMTLGQISEFAFMLLIPLLFRKLGVKKIIMIGILAWILRYLMFAFGNIGANVWMLYMGIALHGICYDFFFVTGQIYTDKKAGKFIKSSAQGMLTFATYGVGMLIGSYLSGILTEEFVAPSTSSFSYDWNMVWIVPCIISVLILLLFTLFFKQNKTKELPVTDKILLKEPLI</sequence>
<evidence type="ECO:0000256" key="7">
    <source>
        <dbReference type="SAM" id="Phobius"/>
    </source>
</evidence>
<proteinExistence type="predicted"/>
<dbReference type="SUPFAM" id="SSF103473">
    <property type="entry name" value="MFS general substrate transporter"/>
    <property type="match status" value="1"/>
</dbReference>
<evidence type="ECO:0000259" key="8">
    <source>
        <dbReference type="PROSITE" id="PS50850"/>
    </source>
</evidence>
<feature type="transmembrane region" description="Helical" evidence="7">
    <location>
        <begin position="133"/>
        <end position="153"/>
    </location>
</feature>
<dbReference type="InterPro" id="IPR004740">
    <property type="entry name" value="Nuc_H_symport"/>
</dbReference>
<evidence type="ECO:0000256" key="1">
    <source>
        <dbReference type="ARBA" id="ARBA00004651"/>
    </source>
</evidence>
<dbReference type="RefSeq" id="WP_353057463.1">
    <property type="nucleotide sequence ID" value="NZ_CP166679.1"/>
</dbReference>
<evidence type="ECO:0000313" key="10">
    <source>
        <dbReference type="Proteomes" id="UP001597532"/>
    </source>
</evidence>
<protein>
    <submittedName>
        <fullName evidence="9">Nucleoside permease</fullName>
    </submittedName>
</protein>
<feature type="transmembrane region" description="Helical" evidence="7">
    <location>
        <begin position="246"/>
        <end position="264"/>
    </location>
</feature>
<feature type="transmembrane region" description="Helical" evidence="7">
    <location>
        <begin position="208"/>
        <end position="226"/>
    </location>
</feature>
<feature type="transmembrane region" description="Helical" evidence="7">
    <location>
        <begin position="12"/>
        <end position="34"/>
    </location>
</feature>
<dbReference type="InterPro" id="IPR036259">
    <property type="entry name" value="MFS_trans_sf"/>
</dbReference>
<dbReference type="Pfam" id="PF03825">
    <property type="entry name" value="Nuc_H_symport"/>
    <property type="match status" value="1"/>
</dbReference>
<dbReference type="Proteomes" id="UP001597532">
    <property type="component" value="Unassembled WGS sequence"/>
</dbReference>
<evidence type="ECO:0000256" key="5">
    <source>
        <dbReference type="ARBA" id="ARBA00022989"/>
    </source>
</evidence>
<feature type="transmembrane region" description="Helical" evidence="7">
    <location>
        <begin position="295"/>
        <end position="314"/>
    </location>
</feature>
<dbReference type="PANTHER" id="PTHR23522:SF4">
    <property type="entry name" value="NUCLEOSIDE PERMEASE NUPG-RELATED"/>
    <property type="match status" value="1"/>
</dbReference>
<dbReference type="Gene3D" id="1.20.1250.20">
    <property type="entry name" value="MFS general substrate transporter like domains"/>
    <property type="match status" value="2"/>
</dbReference>
<evidence type="ECO:0000256" key="2">
    <source>
        <dbReference type="ARBA" id="ARBA00022448"/>
    </source>
</evidence>
<dbReference type="CDD" id="cd06177">
    <property type="entry name" value="MFS_NHS"/>
    <property type="match status" value="1"/>
</dbReference>
<keyword evidence="3" id="KW-1003">Cell membrane</keyword>
<organism evidence="9 10">
    <name type="scientific">Arenibacter antarcticus</name>
    <dbReference type="NCBI Taxonomy" id="2040469"/>
    <lineage>
        <taxon>Bacteria</taxon>
        <taxon>Pseudomonadati</taxon>
        <taxon>Bacteroidota</taxon>
        <taxon>Flavobacteriia</taxon>
        <taxon>Flavobacteriales</taxon>
        <taxon>Flavobacteriaceae</taxon>
        <taxon>Arenibacter</taxon>
    </lineage>
</organism>
<dbReference type="InterPro" id="IPR020846">
    <property type="entry name" value="MFS_dom"/>
</dbReference>
<comment type="caution">
    <text evidence="9">The sequence shown here is derived from an EMBL/GenBank/DDBJ whole genome shotgun (WGS) entry which is preliminary data.</text>
</comment>